<evidence type="ECO:0000313" key="1">
    <source>
        <dbReference type="EMBL" id="QEK37943.1"/>
    </source>
</evidence>
<sequence length="795" mass="91077">MNKKVLAFIAAFTINKSVIARDISSLDNSYHSHAVICEESVLSNASDCLKKWVSDANKDLYKFLTYNNHVYTGENDEGYSFYRFRCDGNDFDEGVGYKDGKLIHFKGLNSKTDLHDVQEGEIHHVAKVDISQVETVRDLLSDSSLDLAKRDFYLDIVKFFKIIQAPASNLVLMLDSDLRDFMVDESNKSSVLSIICNEAQSGKSFYDSLSDMKCDIRNARLVKEFNAELAPNMQDENIQGIFQNLLDSYIDPASNPEAVSKVYEHINELHAKLDSQEISLSEFLNHFLKDQKGNAITLTSVKYAISLMKVVLSKRDCLINPRMDSFDEIKMIADRISDDILGEFESEYLSEIVIQFGKFVKISDHFFMQDIVKFMMPIWFRSSDFDNLADYNYSKYTELFELGQEGSAAAIHHFVRRYVGETGNTDISELYNNVLIKIYPNLANEIQLMHDVMSGALNGYLDNQRIVNENPDMLYRDLYEGDKDAYHQHLVDDFAQPIVNLFNAEQITDLSDKSLAYAQVINFAIAFASDPVEFLAHMPFSPISDDKVLDYSAMTHNELGYETMIAFNSTVMPSGAFGYKVDNSIDSFKYGFNNILDKLYELEQAEGGFLQFVENTVQETRSKYKDILMHINESGEYMNAGKVDIARKAIINFIRNADSLYVEYDDDIIFNQEIDMMHVIYYIESALRGNFNKDSFSSILRELNCHAYNRLLYGKSGNVLIYLCSILDIDVAYTIGNEREEFKYSEHISFKLNVDKMFAELKEKLEKKNIDVDAILDEMHELIMSTNSPESELDE</sequence>
<gene>
    <name evidence="1" type="ORF">FZC35_00920</name>
</gene>
<dbReference type="KEGG" id="cip:FZC35_00920"/>
<accession>A0A5C0UE64</accession>
<proteinExistence type="predicted"/>
<keyword evidence="2" id="KW-1185">Reference proteome</keyword>
<dbReference type="RefSeq" id="WP_148980790.1">
    <property type="nucleotide sequence ID" value="NZ_CP043315.1"/>
</dbReference>
<organism evidence="1 2">
    <name type="scientific">Candidatus Cytomitobacter indipagum</name>
    <dbReference type="NCBI Taxonomy" id="2601575"/>
    <lineage>
        <taxon>Bacteria</taxon>
        <taxon>Pseudomonadati</taxon>
        <taxon>Pseudomonadota</taxon>
        <taxon>Alphaproteobacteria</taxon>
        <taxon>Holosporales</taxon>
        <taxon>Holosporaceae</taxon>
        <taxon>Candidatus Cytomitobacter</taxon>
    </lineage>
</organism>
<protein>
    <submittedName>
        <fullName evidence="1">Uncharacterized protein</fullName>
    </submittedName>
</protein>
<evidence type="ECO:0000313" key="2">
    <source>
        <dbReference type="Proteomes" id="UP000325155"/>
    </source>
</evidence>
<reference evidence="1 2" key="1">
    <citation type="submission" date="2019-08" db="EMBL/GenBank/DDBJ databases">
        <title>Highly reduced genomes of protist endosymbionts show evolutionary convergence.</title>
        <authorList>
            <person name="George E."/>
            <person name="Husnik F."/>
            <person name="Tashyreva D."/>
            <person name="Prokopchuk G."/>
            <person name="Horak A."/>
            <person name="Kwong W.K."/>
            <person name="Lukes J."/>
            <person name="Keeling P.J."/>
        </authorList>
    </citation>
    <scope>NUCLEOTIDE SEQUENCE [LARGE SCALE GENOMIC DNA]</scope>
    <source>
        <strain evidence="1">1605</strain>
    </source>
</reference>
<name>A0A5C0UE64_9PROT</name>
<dbReference type="OrthoDB" id="9799835at2"/>
<dbReference type="EMBL" id="CP043315">
    <property type="protein sequence ID" value="QEK37943.1"/>
    <property type="molecule type" value="Genomic_DNA"/>
</dbReference>
<dbReference type="Proteomes" id="UP000325155">
    <property type="component" value="Chromosome"/>
</dbReference>
<dbReference type="AlphaFoldDB" id="A0A5C0UE64"/>